<dbReference type="Proteomes" id="UP001597181">
    <property type="component" value="Unassembled WGS sequence"/>
</dbReference>
<evidence type="ECO:0000256" key="1">
    <source>
        <dbReference type="ARBA" id="ARBA00004196"/>
    </source>
</evidence>
<dbReference type="PROSITE" id="PS51257">
    <property type="entry name" value="PROKAR_LIPOPROTEIN"/>
    <property type="match status" value="1"/>
</dbReference>
<comment type="caution">
    <text evidence="7">The sequence shown here is derived from an EMBL/GenBank/DDBJ whole genome shotgun (WGS) entry which is preliminary data.</text>
</comment>
<dbReference type="Gene3D" id="3.40.50.1980">
    <property type="entry name" value="Nitrogenase molybdenum iron protein domain"/>
    <property type="match status" value="2"/>
</dbReference>
<feature type="signal peptide" evidence="5">
    <location>
        <begin position="1"/>
        <end position="29"/>
    </location>
</feature>
<accession>A0ABW3TNN7</accession>
<dbReference type="PANTHER" id="PTHR30532">
    <property type="entry name" value="IRON III DICITRATE-BINDING PERIPLASMIC PROTEIN"/>
    <property type="match status" value="1"/>
</dbReference>
<dbReference type="SUPFAM" id="SSF53807">
    <property type="entry name" value="Helical backbone' metal receptor"/>
    <property type="match status" value="1"/>
</dbReference>
<dbReference type="PANTHER" id="PTHR30532:SF24">
    <property type="entry name" value="FERRIC ENTEROBACTIN-BINDING PERIPLASMIC PROTEIN FEPB"/>
    <property type="match status" value="1"/>
</dbReference>
<evidence type="ECO:0000313" key="8">
    <source>
        <dbReference type="Proteomes" id="UP001597181"/>
    </source>
</evidence>
<evidence type="ECO:0000259" key="6">
    <source>
        <dbReference type="PROSITE" id="PS50983"/>
    </source>
</evidence>
<dbReference type="InterPro" id="IPR002491">
    <property type="entry name" value="ABC_transptr_periplasmic_BD"/>
</dbReference>
<dbReference type="Pfam" id="PF01497">
    <property type="entry name" value="Peripla_BP_2"/>
    <property type="match status" value="1"/>
</dbReference>
<keyword evidence="3" id="KW-0813">Transport</keyword>
<feature type="domain" description="Fe/B12 periplasmic-binding" evidence="6">
    <location>
        <begin position="62"/>
        <end position="332"/>
    </location>
</feature>
<keyword evidence="4 5" id="KW-0732">Signal</keyword>
<dbReference type="InterPro" id="IPR051313">
    <property type="entry name" value="Bact_iron-sidero_bind"/>
</dbReference>
<dbReference type="RefSeq" id="WP_343960999.1">
    <property type="nucleotide sequence ID" value="NZ_BAAAKZ010000010.1"/>
</dbReference>
<name>A0ABW3TNN7_9MICO</name>
<protein>
    <submittedName>
        <fullName evidence="7">ABC transporter substrate-binding protein</fullName>
    </submittedName>
</protein>
<evidence type="ECO:0000256" key="5">
    <source>
        <dbReference type="SAM" id="SignalP"/>
    </source>
</evidence>
<gene>
    <name evidence="7" type="ORF">ACFQ3U_10500</name>
</gene>
<evidence type="ECO:0000256" key="2">
    <source>
        <dbReference type="ARBA" id="ARBA00008814"/>
    </source>
</evidence>
<evidence type="ECO:0000313" key="7">
    <source>
        <dbReference type="EMBL" id="MFD1202321.1"/>
    </source>
</evidence>
<dbReference type="PROSITE" id="PS50983">
    <property type="entry name" value="FE_B12_PBP"/>
    <property type="match status" value="1"/>
</dbReference>
<reference evidence="8" key="1">
    <citation type="journal article" date="2019" name="Int. J. Syst. Evol. Microbiol.">
        <title>The Global Catalogue of Microorganisms (GCM) 10K type strain sequencing project: providing services to taxonomists for standard genome sequencing and annotation.</title>
        <authorList>
            <consortium name="The Broad Institute Genomics Platform"/>
            <consortium name="The Broad Institute Genome Sequencing Center for Infectious Disease"/>
            <person name="Wu L."/>
            <person name="Ma J."/>
        </authorList>
    </citation>
    <scope>NUCLEOTIDE SEQUENCE [LARGE SCALE GENOMIC DNA]</scope>
    <source>
        <strain evidence="8">CCUG 50213</strain>
    </source>
</reference>
<feature type="chain" id="PRO_5045182530" evidence="5">
    <location>
        <begin position="30"/>
        <end position="333"/>
    </location>
</feature>
<comment type="subcellular location">
    <subcellularLocation>
        <location evidence="1">Cell envelope</location>
    </subcellularLocation>
</comment>
<comment type="similarity">
    <text evidence="2">Belongs to the bacterial solute-binding protein 8 family.</text>
</comment>
<organism evidence="7 8">
    <name type="scientific">Leucobacter albus</name>
    <dbReference type="NCBI Taxonomy" id="272210"/>
    <lineage>
        <taxon>Bacteria</taxon>
        <taxon>Bacillati</taxon>
        <taxon>Actinomycetota</taxon>
        <taxon>Actinomycetes</taxon>
        <taxon>Micrococcales</taxon>
        <taxon>Microbacteriaceae</taxon>
        <taxon>Leucobacter</taxon>
    </lineage>
</organism>
<evidence type="ECO:0000256" key="4">
    <source>
        <dbReference type="ARBA" id="ARBA00022729"/>
    </source>
</evidence>
<keyword evidence="8" id="KW-1185">Reference proteome</keyword>
<proteinExistence type="inferred from homology"/>
<dbReference type="EMBL" id="JBHTLY010000004">
    <property type="protein sequence ID" value="MFD1202321.1"/>
    <property type="molecule type" value="Genomic_DNA"/>
</dbReference>
<sequence>MKTKMRRAAAVTAAIITAGLLAGCGATDAADTAGAGAETAGGFPLALETPWGTTEIDAQPKSVAVVSSVDLDIALALGVEPIITPQYAGNDFEAWTEEALAADGITLDTYDSTDGTDFIAIAAADPDVILATSGWTLDDDYDKLAEIAPVVTWGKGQELTDLTWADRTLLAGKALGLEDRAEQVVADVEQAFTDAATAHPEWQGTSLTYAVMHPSQISYVTYEGSDVSFFTELGFVLPEQASKFTDANNAVSIENIDMLDADVLLVGYPFGNEGILTQSALEGNALFQQLPAVKDGRYGILGDDVASPLAYPTPLSQPWVLDRMVGQLEGVIK</sequence>
<evidence type="ECO:0000256" key="3">
    <source>
        <dbReference type="ARBA" id="ARBA00022448"/>
    </source>
</evidence>